<keyword evidence="1" id="KW-0067">ATP-binding</keyword>
<dbReference type="RefSeq" id="XP_052123357.1">
    <property type="nucleotide sequence ID" value="XM_052267397.1"/>
</dbReference>
<dbReference type="InterPro" id="IPR051055">
    <property type="entry name" value="PIF1_helicase"/>
</dbReference>
<feature type="domain" description="DNA helicase Pif1-like 2B" evidence="3">
    <location>
        <begin position="463"/>
        <end position="496"/>
    </location>
</feature>
<evidence type="ECO:0000256" key="1">
    <source>
        <dbReference type="RuleBase" id="RU363044"/>
    </source>
</evidence>
<evidence type="ECO:0000313" key="5">
    <source>
        <dbReference type="RefSeq" id="XP_052123357.1"/>
    </source>
</evidence>
<dbReference type="Pfam" id="PF05970">
    <property type="entry name" value="PIF1"/>
    <property type="match status" value="1"/>
</dbReference>
<evidence type="ECO:0000313" key="4">
    <source>
        <dbReference type="Proteomes" id="UP000504606"/>
    </source>
</evidence>
<dbReference type="PANTHER" id="PTHR47642">
    <property type="entry name" value="ATP-DEPENDENT DNA HELICASE"/>
    <property type="match status" value="1"/>
</dbReference>
<dbReference type="Pfam" id="PF21530">
    <property type="entry name" value="Pif1_2B_dom"/>
    <property type="match status" value="1"/>
</dbReference>
<evidence type="ECO:0000259" key="3">
    <source>
        <dbReference type="Pfam" id="PF21530"/>
    </source>
</evidence>
<dbReference type="SUPFAM" id="SSF52540">
    <property type="entry name" value="P-loop containing nucleoside triphosphate hydrolases"/>
    <property type="match status" value="2"/>
</dbReference>
<keyword evidence="4" id="KW-1185">Reference proteome</keyword>
<proteinExistence type="inferred from homology"/>
<dbReference type="KEGG" id="foc:127749382"/>
<comment type="catalytic activity">
    <reaction evidence="1">
        <text>ATP + H2O = ADP + phosphate + H(+)</text>
        <dbReference type="Rhea" id="RHEA:13065"/>
        <dbReference type="ChEBI" id="CHEBI:15377"/>
        <dbReference type="ChEBI" id="CHEBI:15378"/>
        <dbReference type="ChEBI" id="CHEBI:30616"/>
        <dbReference type="ChEBI" id="CHEBI:43474"/>
        <dbReference type="ChEBI" id="CHEBI:456216"/>
        <dbReference type="EC" id="5.6.2.3"/>
    </reaction>
</comment>
<dbReference type="InterPro" id="IPR049163">
    <property type="entry name" value="Pif1-like_2B_dom"/>
</dbReference>
<keyword evidence="1" id="KW-0547">Nucleotide-binding</keyword>
<dbReference type="CDD" id="cd18809">
    <property type="entry name" value="SF1_C_RecD"/>
    <property type="match status" value="1"/>
</dbReference>
<evidence type="ECO:0000259" key="2">
    <source>
        <dbReference type="Pfam" id="PF05970"/>
    </source>
</evidence>
<keyword evidence="1" id="KW-0347">Helicase</keyword>
<organism evidence="4 5">
    <name type="scientific">Frankliniella occidentalis</name>
    <name type="common">Western flower thrips</name>
    <name type="synonym">Euthrips occidentalis</name>
    <dbReference type="NCBI Taxonomy" id="133901"/>
    <lineage>
        <taxon>Eukaryota</taxon>
        <taxon>Metazoa</taxon>
        <taxon>Ecdysozoa</taxon>
        <taxon>Arthropoda</taxon>
        <taxon>Hexapoda</taxon>
        <taxon>Insecta</taxon>
        <taxon>Pterygota</taxon>
        <taxon>Neoptera</taxon>
        <taxon>Paraneoptera</taxon>
        <taxon>Thysanoptera</taxon>
        <taxon>Terebrantia</taxon>
        <taxon>Thripoidea</taxon>
        <taxon>Thripidae</taxon>
        <taxon>Frankliniella</taxon>
    </lineage>
</organism>
<accession>A0A9C6U5B4</accession>
<keyword evidence="1" id="KW-0233">DNA recombination</keyword>
<dbReference type="GO" id="GO:0000723">
    <property type="term" value="P:telomere maintenance"/>
    <property type="evidence" value="ECO:0007669"/>
    <property type="project" value="InterPro"/>
</dbReference>
<dbReference type="GeneID" id="127749382"/>
<gene>
    <name evidence="5" type="primary">LOC127749382</name>
</gene>
<dbReference type="GO" id="GO:0006281">
    <property type="term" value="P:DNA repair"/>
    <property type="evidence" value="ECO:0007669"/>
    <property type="project" value="UniProtKB-KW"/>
</dbReference>
<reference evidence="5" key="1">
    <citation type="submission" date="2025-08" db="UniProtKB">
        <authorList>
            <consortium name="RefSeq"/>
        </authorList>
    </citation>
    <scope>IDENTIFICATION</scope>
    <source>
        <tissue evidence="5">Whole organism</tissue>
    </source>
</reference>
<dbReference type="GO" id="GO:0043139">
    <property type="term" value="F:5'-3' DNA helicase activity"/>
    <property type="evidence" value="ECO:0007669"/>
    <property type="project" value="UniProtKB-EC"/>
</dbReference>
<keyword evidence="1" id="KW-0234">DNA repair</keyword>
<sequence length="635" mass="72174">MKWFDIKNFKKYLKERVVRIIPRFKASNDPAVSEAIWRQNALLNIPWRDYGSLLVNDSWEFTCSVHGVNLDMFPYPVSICEDELSDDDDDDESYDMKMTEEDWMKICRMDGSVNNDGNKYELGKRVIDLSYPWTDNICDEYYADLILNFISTSRKNVEIHKALPILPASSHDQQIVTEILKRQITYCKTTVMEDLKVPRISICEGFAGSGKSVLLQSMVSLIETELGTSSSLILAPTGSAALHVNGQTIHSALRLNWRDLGNMPDLRGESLFKWREKYQHVKFVLVEEYSMVGCKLIYALHKRLCQLTESTKSFGNLFVWFFGNIRQLPPVADTPWYKEDVTNSQAMVVAGALLYKEIDLVCFLSSQLRQNNMNYLKCLQNISVGLTTDIDKAILLSRFRTLAEIEEGGQFEFAVHLFSRRKDVDIYNLQKLIQENKPVLRIDSENNSRYAKACTSDQAMGLPQNLFLSIGCRVMLKRNLWVDGGLVNGSLGTVIDIVYQSSTDISPIAIIVKFDSYYGPTLPNGGVPIIRYTNSWYSRNISCSRVMFPLLLAYAVTIYKSEGLTLPKVVLHIFAKEMAAGEFYVALSRVKSPDDICIVYDGPADNCPLFHLNSAIYKEKVIAEQKMLLKASRAV</sequence>
<dbReference type="InterPro" id="IPR010285">
    <property type="entry name" value="DNA_helicase_pif1-like_DEAD"/>
</dbReference>
<dbReference type="GO" id="GO:0006310">
    <property type="term" value="P:DNA recombination"/>
    <property type="evidence" value="ECO:0007669"/>
    <property type="project" value="UniProtKB-KW"/>
</dbReference>
<feature type="domain" description="DNA helicase Pif1-like DEAD-box helicase" evidence="2">
    <location>
        <begin position="202"/>
        <end position="373"/>
    </location>
</feature>
<dbReference type="InterPro" id="IPR027417">
    <property type="entry name" value="P-loop_NTPase"/>
</dbReference>
<dbReference type="AlphaFoldDB" id="A0A9C6U5B4"/>
<dbReference type="OrthoDB" id="416437at2759"/>
<dbReference type="GO" id="GO:0005524">
    <property type="term" value="F:ATP binding"/>
    <property type="evidence" value="ECO:0007669"/>
    <property type="project" value="UniProtKB-KW"/>
</dbReference>
<keyword evidence="1" id="KW-0227">DNA damage</keyword>
<protein>
    <recommendedName>
        <fullName evidence="1">ATP-dependent DNA helicase</fullName>
        <ecNumber evidence="1">5.6.2.3</ecNumber>
    </recommendedName>
</protein>
<comment type="cofactor">
    <cofactor evidence="1">
        <name>Mg(2+)</name>
        <dbReference type="ChEBI" id="CHEBI:18420"/>
    </cofactor>
</comment>
<dbReference type="Proteomes" id="UP000504606">
    <property type="component" value="Unplaced"/>
</dbReference>
<dbReference type="EC" id="5.6.2.3" evidence="1"/>
<dbReference type="Gene3D" id="3.40.50.300">
    <property type="entry name" value="P-loop containing nucleotide triphosphate hydrolases"/>
    <property type="match status" value="1"/>
</dbReference>
<name>A0A9C6U5B4_FRAOC</name>
<keyword evidence="1" id="KW-0378">Hydrolase</keyword>
<dbReference type="GO" id="GO:0016787">
    <property type="term" value="F:hydrolase activity"/>
    <property type="evidence" value="ECO:0007669"/>
    <property type="project" value="UniProtKB-KW"/>
</dbReference>
<comment type="similarity">
    <text evidence="1">Belongs to the helicase family.</text>
</comment>